<sequence length="549" mass="64857">MPTCKQCQTNFEITDRDREFYQKMGVPESTICHQCYFQTFLAFRNSRTFYKRQCDKCHKDIISIYAQDKLYPVYCEKCWWADEWSAKDYGQDFDFNRSFFEQWYGLSQKVPSLYMMSGDNENSDYTCNSLGVKNCYMSSVVYESCEDVYYSFWTMGCNNCCDVYCAYDSQLCYEGFRLSDCYNCNYCIQSKKLTDCDFCSFCNNCSNCLFCVNLRNKEYHIFNKPCSKEEYEKKSAEIFSSWQKTQEAIKTLHDFELKFPHLYAKIEKSEDCLGDEILNSKNCDSCFDALNSENCRHMSATGGNGFTKDCYEGYGGGGELSSHFTCGLNLYNCHYCKFTWDCQNSFYLDYCRDVSNCFGCVNLKKSEYCILNKQYTEEEYKKMLPKVITHMKKTGEWGKFFPPKYSPFGYNETEAMDFFSLNKPSVKQNGWQWRDENAGVRGKTTLLFSDVPKSINDVDNSLLKEVLECEICKHNYKIVPQELEFYRKKQLPIPHFCSNCRYNRRNKMVLPYELFNRFCQKCQKNVKSPYAPDRQEIVYCAECYQKEVY</sequence>
<protein>
    <submittedName>
        <fullName evidence="1">Uncharacterized protein</fullName>
    </submittedName>
</protein>
<evidence type="ECO:0000313" key="2">
    <source>
        <dbReference type="Proteomes" id="UP000176420"/>
    </source>
</evidence>
<organism evidence="1 2">
    <name type="scientific">Candidatus Kerfeldbacteria bacterium RIFOXYB2_FULL_38_14</name>
    <dbReference type="NCBI Taxonomy" id="1798547"/>
    <lineage>
        <taxon>Bacteria</taxon>
        <taxon>Candidatus Kerfeldiibacteriota</taxon>
    </lineage>
</organism>
<accession>A0A1G2BEB9</accession>
<reference evidence="1 2" key="1">
    <citation type="journal article" date="2016" name="Nat. Commun.">
        <title>Thousands of microbial genomes shed light on interconnected biogeochemical processes in an aquifer system.</title>
        <authorList>
            <person name="Anantharaman K."/>
            <person name="Brown C.T."/>
            <person name="Hug L.A."/>
            <person name="Sharon I."/>
            <person name="Castelle C.J."/>
            <person name="Probst A.J."/>
            <person name="Thomas B.C."/>
            <person name="Singh A."/>
            <person name="Wilkins M.J."/>
            <person name="Karaoz U."/>
            <person name="Brodie E.L."/>
            <person name="Williams K.H."/>
            <person name="Hubbard S.S."/>
            <person name="Banfield J.F."/>
        </authorList>
    </citation>
    <scope>NUCLEOTIDE SEQUENCE [LARGE SCALE GENOMIC DNA]</scope>
</reference>
<gene>
    <name evidence="1" type="ORF">A2319_03955</name>
</gene>
<dbReference type="EMBL" id="MHKI01000008">
    <property type="protein sequence ID" value="OGY87492.1"/>
    <property type="molecule type" value="Genomic_DNA"/>
</dbReference>
<evidence type="ECO:0000313" key="1">
    <source>
        <dbReference type="EMBL" id="OGY87492.1"/>
    </source>
</evidence>
<dbReference type="AlphaFoldDB" id="A0A1G2BEB9"/>
<dbReference type="Proteomes" id="UP000176420">
    <property type="component" value="Unassembled WGS sequence"/>
</dbReference>
<name>A0A1G2BEB9_9BACT</name>
<comment type="caution">
    <text evidence="1">The sequence shown here is derived from an EMBL/GenBank/DDBJ whole genome shotgun (WGS) entry which is preliminary data.</text>
</comment>
<proteinExistence type="predicted"/>